<evidence type="ECO:0000313" key="2">
    <source>
        <dbReference type="EMBL" id="RGR68732.1"/>
    </source>
</evidence>
<feature type="transmembrane region" description="Helical" evidence="1">
    <location>
        <begin position="37"/>
        <end position="54"/>
    </location>
</feature>
<evidence type="ECO:0000256" key="1">
    <source>
        <dbReference type="SAM" id="Phobius"/>
    </source>
</evidence>
<keyword evidence="3" id="KW-1185">Reference proteome</keyword>
<dbReference type="Proteomes" id="UP000284178">
    <property type="component" value="Unassembled WGS sequence"/>
</dbReference>
<feature type="transmembrane region" description="Helical" evidence="1">
    <location>
        <begin position="7"/>
        <end position="25"/>
    </location>
</feature>
<proteinExistence type="predicted"/>
<keyword evidence="1" id="KW-0472">Membrane</keyword>
<dbReference type="EMBL" id="QRUP01000026">
    <property type="protein sequence ID" value="RGR68732.1"/>
    <property type="molecule type" value="Genomic_DNA"/>
</dbReference>
<dbReference type="RefSeq" id="WP_117896021.1">
    <property type="nucleotide sequence ID" value="NZ_CABJCV010000026.1"/>
</dbReference>
<dbReference type="AlphaFoldDB" id="A0A412FKP3"/>
<dbReference type="GeneID" id="83016846"/>
<evidence type="ECO:0000313" key="3">
    <source>
        <dbReference type="Proteomes" id="UP000284178"/>
    </source>
</evidence>
<protein>
    <submittedName>
        <fullName evidence="2">Uncharacterized protein</fullName>
    </submittedName>
</protein>
<feature type="transmembrane region" description="Helical" evidence="1">
    <location>
        <begin position="89"/>
        <end position="112"/>
    </location>
</feature>
<reference evidence="2 3" key="1">
    <citation type="submission" date="2018-08" db="EMBL/GenBank/DDBJ databases">
        <title>A genome reference for cultivated species of the human gut microbiota.</title>
        <authorList>
            <person name="Zou Y."/>
            <person name="Xue W."/>
            <person name="Luo G."/>
        </authorList>
    </citation>
    <scope>NUCLEOTIDE SEQUENCE [LARGE SCALE GENOMIC DNA]</scope>
    <source>
        <strain evidence="2 3">AF24-29</strain>
    </source>
</reference>
<comment type="caution">
    <text evidence="2">The sequence shown here is derived from an EMBL/GenBank/DDBJ whole genome shotgun (WGS) entry which is preliminary data.</text>
</comment>
<organism evidence="2 3">
    <name type="scientific">Holdemania filiformis</name>
    <dbReference type="NCBI Taxonomy" id="61171"/>
    <lineage>
        <taxon>Bacteria</taxon>
        <taxon>Bacillati</taxon>
        <taxon>Bacillota</taxon>
        <taxon>Erysipelotrichia</taxon>
        <taxon>Erysipelotrichales</taxon>
        <taxon>Erysipelotrichaceae</taxon>
        <taxon>Holdemania</taxon>
    </lineage>
</organism>
<accession>A0A412FKP3</accession>
<keyword evidence="1" id="KW-0812">Transmembrane</keyword>
<keyword evidence="1" id="KW-1133">Transmembrane helix</keyword>
<gene>
    <name evidence="2" type="ORF">DWY25_15720</name>
</gene>
<feature type="transmembrane region" description="Helical" evidence="1">
    <location>
        <begin position="66"/>
        <end position="83"/>
    </location>
</feature>
<sequence length="115" mass="12852">MKIKNTVTTLFEVIGLIALLFAINAHRKALLLFDPKVLISVYFCFGLLCGFVFHHKDFRKISGTSLITALIAGLIYFFLLSLTGRQFNAFHFILISDVSMTAAGWGFVEILFSGE</sequence>
<name>A0A412FKP3_9FIRM</name>